<feature type="compositionally biased region" description="Polar residues" evidence="3">
    <location>
        <begin position="1230"/>
        <end position="1243"/>
    </location>
</feature>
<dbReference type="PANTHER" id="PTHR32083:SF0">
    <property type="entry name" value="CILIA AND FLAGELLA-ASSOCIATED PROTEIN 58"/>
    <property type="match status" value="1"/>
</dbReference>
<dbReference type="HOGENOM" id="CLU_001004_0_0_1"/>
<feature type="region of interest" description="Disordered" evidence="3">
    <location>
        <begin position="832"/>
        <end position="860"/>
    </location>
</feature>
<dbReference type="EMBL" id="GL629787">
    <property type="protein sequence ID" value="EFX02000.1"/>
    <property type="molecule type" value="Genomic_DNA"/>
</dbReference>
<feature type="region of interest" description="Disordered" evidence="3">
    <location>
        <begin position="1763"/>
        <end position="1785"/>
    </location>
</feature>
<sequence>MRSSCRSLTTSSPRPESQLPPRASAQADGTYPRLHTPSSPRSPALSTASTADAGPSPPLPALPIPQLPERILALLRTRAASFERVEDDGEDDEYNDGYSYGYNDDDDDDDDDEGRFVTTSWGSPYPRSETSQLQQSSLGSETSEDSPIHHLELNTPFLRPAPFISIQAQNDEQDGTLQDLQHTPLSPLHLGNAPSLVSAAILANRARRPARGITEDWIRQHTTGDIGSEARLWLSDSSEGDSENSSLSGSVIRDPRPWSGEDEYALRTPRAVPAKRSVSGSSQATALFQHGQAVPSHRHQLRSRISSTETLKGTDARYLQRPSTARRNSGNSSDTMTILASREAENVTVDASVVAATTDADSDAAQATPAQSEPLPIATPAAVPTMESSNGDQGNGYGPEPEAIPNKPPPAPAARPAKETKERATIRRAKKKVPWKGKSIVVLLPIDEDRGRPGHAPVPLTQAAVDHMRQSWKDLGYDIDGFDLHDSDLAAGEVASSVGQTMSRPSWPSESDVAQERSSRKYPILLPDLNAWKNYVAELNEAKLRALGVSFGDDEPPMPPPSSSMSAGIGASISRQSSANMYPPLPFSPPLPTSSAASSRGASGFNFPTNFIPGHSPSMSSVASPVPFGMGSKYNSRQSISIPAGAYQHQQQNTPGGFSPQMFLQHNLARGGSPSLAALMSPGSPFSADGFAGTPLHQRHQSLQFPLLQHHLQPSARASPRLQNLAEVDERPVSESPTKMSELPSARGTTAAVAAAAASAAFIQHNASSSLQKEIDDAEYHLEEQFRSQFEHDRAYSPHGERQFTEDLNGDGADNSVAPGHAQDLSVQFASPPPIQRFRDDAENGPPLHHPRPHSRGHSLANAYYADPEDATFAQSTALVPVQKATQDVAQAQADDSYEIETNPSNLGSPTQAQTSEYGSGLQQPHQHTFSTTSNPWRDSGSFSVKPDGAKRPGHASKGSLSRFNVEAPEFKFNPASASTFKSSFGSQFSFGTGASETFQPSVFHAGSVPNVPLSATSSQFSFPMSTTAVAPVPASVPTKISAGTSTFSPGQSEFSFSAAGPKFRPDAPAFTPLHSFSNSLTSPVQSGPESVAGGNATSSIFGNIDLNMPDVGASTKRSKAVPIIRPTSHHSSGAGEKEPETQYDQEGRVTDDTRIKRARATPKADDDDEVLFAEPTNGGQTTDAQEASATASSEVDEAEAANDDASNLAAEEATLSSTAASETTDTKMAATTSPSEVSSVQASNPWAAFEFNTEADMAAFNSARPIGETRFRHEKSLSATAKPFTPRESLGSELEAQRRPADATEQADDESLASSLQQPPPPPPATEKPKGLSASRYAVSPPPPTPPPKMHVLSDSRSMASSPPPVPRKDDNYLEGEFASVRRSMAMVPSAAGPVHVLATGQREPTFEEIDDIMCHLSSLDPAQGVNRATGVPSWQQLPMSGAEATRRSSLSPELEVEQAPSVVASFDTGGRAVRHLTGGGSLPVSEWERDFTDEEHDKLESRVNFFDGRVNDVMGGLLSARLGPLEETLEQIQHAVTSMLGRNGLSQRSRRSMSGTIRDSDADDEDEEMPLPVSRGSLSPRKDRRLEQMRNMFLDALSSHQQHERVQSMSVASLAAPAEEVLDASVTTILKSLSDMKEQIGQSLRVDFRGDDLRQIVEEAVERQLQTTAEAVPARRQEAEEGGSAAEMLEARVMELELRLQAERANLESELLLRRTAEDKTAEMGRKLELAETKIEVEIMNRSAYDQRVADLEDRLRHQEEKTEAEMDVRRSAEGRLSEVQGQLRISTEERTRLREELEERGQQLKAAEETTGTTLMRLAVLEAAQAREETAHSDLQNRANTTEAELREKMQEARHWRAEAERAMDVSQRQGEDLLETSTELRHVKRVVDTMGTQLGENERLREAWRNKFVALQEEMSRAAREVAEESARHIKREQTLLARQEVLEAKLQAEARTRERLESELERLESGERQAMRAVAECKRLEGRLNELQMANEDLQQQVRRHQAESGEARESAAREVQRTRESLQAEVETANYEVNAVRRELEDQVAQARGQVDQVRLDADTARARLEMLLEEAEATKRTVVEEETRRHESAVEDLQARYERQVQNATEDAQRTEQNLLERLSISTSKTELLQDRVAHLEEKLEVAQEAAQAAARIAKGAKGMLAVARADTTNATDADADADADAGADAGAKADLHQTQTLPEKISPQALRESIMVLQEQLQQREQRIETLEQQLAQTDPDSAAKMAKRDEEIVWLRELLAVRHADLQDIVTALGREDHDPERVRDAAIRLQANLQMEEQERERAVNGGSAISLPTLAASIRDAATPRVAQAVLPLAAAWGNWRRGAGAGGNGNGNAVSAFSAISSVLTSSPMSSASSSPTSRPSARGASRTTRSFARPAATPSRVAVNINDANNSSNSSNGAHSDSSTTTSTFLSGLLTPPTSGARQAPTTRQQLQQLQQSHKSHDQPTAFASTGRRYPAEQPASRRPTSRSDSKQLAAVRHQDVSPSPPSQSQSQSQSPVGFRHASRSRPVTPPMTHAAVYDSDAQAEDFDDAAFFDD</sequence>
<feature type="compositionally biased region" description="Acidic residues" evidence="3">
    <location>
        <begin position="2551"/>
        <end position="2564"/>
    </location>
</feature>
<dbReference type="GeneID" id="25978353"/>
<feature type="compositionally biased region" description="Low complexity" evidence="3">
    <location>
        <begin position="2374"/>
        <end position="2401"/>
    </location>
</feature>
<protein>
    <submittedName>
        <fullName evidence="4">Myosin class 2 heavy chain</fullName>
    </submittedName>
</protein>
<keyword evidence="5" id="KW-1185">Reference proteome</keyword>
<feature type="compositionally biased region" description="Basic and acidic residues" evidence="3">
    <location>
        <begin position="794"/>
        <end position="805"/>
    </location>
</feature>
<feature type="compositionally biased region" description="Low complexity" evidence="3">
    <location>
        <begin position="2516"/>
        <end position="2525"/>
    </location>
</feature>
<feature type="compositionally biased region" description="Basic and acidic residues" evidence="3">
    <location>
        <begin position="1763"/>
        <end position="1779"/>
    </location>
</feature>
<keyword evidence="1 2" id="KW-0175">Coiled coil</keyword>
<feature type="compositionally biased region" description="Acidic residues" evidence="3">
    <location>
        <begin position="103"/>
        <end position="113"/>
    </location>
</feature>
<feature type="compositionally biased region" description="Acidic residues" evidence="3">
    <location>
        <begin position="85"/>
        <end position="95"/>
    </location>
</feature>
<feature type="region of interest" description="Disordered" evidence="3">
    <location>
        <begin position="290"/>
        <end position="334"/>
    </location>
</feature>
<feature type="region of interest" description="Disordered" evidence="3">
    <location>
        <begin position="82"/>
        <end position="154"/>
    </location>
</feature>
<feature type="region of interest" description="Disordered" evidence="3">
    <location>
        <begin position="794"/>
        <end position="820"/>
    </location>
</feature>
<feature type="compositionally biased region" description="Polar residues" evidence="3">
    <location>
        <begin position="900"/>
        <end position="943"/>
    </location>
</feature>
<dbReference type="STRING" id="655863.F0XJZ4"/>
<dbReference type="GO" id="GO:0005856">
    <property type="term" value="C:cytoskeleton"/>
    <property type="evidence" value="ECO:0007669"/>
    <property type="project" value="TreeGrafter"/>
</dbReference>
<dbReference type="Proteomes" id="UP000007796">
    <property type="component" value="Unassembled WGS sequence"/>
</dbReference>
<evidence type="ECO:0000313" key="5">
    <source>
        <dbReference type="Proteomes" id="UP000007796"/>
    </source>
</evidence>
<feature type="compositionally biased region" description="Pro residues" evidence="3">
    <location>
        <begin position="1341"/>
        <end position="1350"/>
    </location>
</feature>
<feature type="compositionally biased region" description="Polar residues" evidence="3">
    <location>
        <begin position="117"/>
        <end position="141"/>
    </location>
</feature>
<feature type="region of interest" description="Disordered" evidence="3">
    <location>
        <begin position="235"/>
        <end position="261"/>
    </location>
</feature>
<name>F0XJZ4_GROCL</name>
<feature type="region of interest" description="Disordered" evidence="3">
    <location>
        <begin position="1"/>
        <end position="64"/>
    </location>
</feature>
<dbReference type="SMR" id="F0XJZ4"/>
<evidence type="ECO:0000313" key="4">
    <source>
        <dbReference type="EMBL" id="EFX02000.1"/>
    </source>
</evidence>
<evidence type="ECO:0000256" key="1">
    <source>
        <dbReference type="ARBA" id="ARBA00023054"/>
    </source>
</evidence>
<feature type="region of interest" description="Disordered" evidence="3">
    <location>
        <begin position="2374"/>
        <end position="2564"/>
    </location>
</feature>
<organism evidence="5">
    <name type="scientific">Grosmannia clavigera (strain kw1407 / UAMH 11150)</name>
    <name type="common">Blue stain fungus</name>
    <name type="synonym">Graphiocladiella clavigera</name>
    <dbReference type="NCBI Taxonomy" id="655863"/>
    <lineage>
        <taxon>Eukaryota</taxon>
        <taxon>Fungi</taxon>
        <taxon>Dikarya</taxon>
        <taxon>Ascomycota</taxon>
        <taxon>Pezizomycotina</taxon>
        <taxon>Sordariomycetes</taxon>
        <taxon>Sordariomycetidae</taxon>
        <taxon>Ophiostomatales</taxon>
        <taxon>Ophiostomataceae</taxon>
        <taxon>Leptographium</taxon>
    </lineage>
</organism>
<feature type="compositionally biased region" description="Polar residues" evidence="3">
    <location>
        <begin position="1"/>
        <end position="15"/>
    </location>
</feature>
<feature type="region of interest" description="Disordered" evidence="3">
    <location>
        <begin position="720"/>
        <end position="746"/>
    </location>
</feature>
<feature type="coiled-coil region" evidence="2">
    <location>
        <begin position="1905"/>
        <end position="2160"/>
    </location>
</feature>
<gene>
    <name evidence="4" type="ORF">CMQ_5071</name>
</gene>
<dbReference type="PANTHER" id="PTHR32083">
    <property type="entry name" value="CILIA AND FLAGELLA-ASSOCIATED PROTEIN 58-RELATED"/>
    <property type="match status" value="1"/>
</dbReference>
<feature type="region of interest" description="Disordered" evidence="3">
    <location>
        <begin position="900"/>
        <end position="961"/>
    </location>
</feature>
<feature type="region of interest" description="Disordered" evidence="3">
    <location>
        <begin position="1545"/>
        <end position="1581"/>
    </location>
</feature>
<feature type="compositionally biased region" description="Basic and acidic residues" evidence="3">
    <location>
        <begin position="1136"/>
        <end position="1156"/>
    </location>
</feature>
<feature type="compositionally biased region" description="Low complexity" evidence="3">
    <location>
        <begin position="1204"/>
        <end position="1224"/>
    </location>
</feature>
<dbReference type="OrthoDB" id="1293114at2759"/>
<feature type="compositionally biased region" description="Polar residues" evidence="3">
    <location>
        <begin position="1546"/>
        <end position="1559"/>
    </location>
</feature>
<feature type="region of interest" description="Disordered" evidence="3">
    <location>
        <begin position="1113"/>
        <end position="1243"/>
    </location>
</feature>
<feature type="compositionally biased region" description="Low complexity" evidence="3">
    <location>
        <begin position="2413"/>
        <end position="2448"/>
    </location>
</feature>
<reference evidence="4 5" key="1">
    <citation type="journal article" date="2011" name="Proc. Natl. Acad. Sci. U.S.A.">
        <title>Genome and transcriptome analyses of the mountain pine beetle-fungal symbiont Grosmannia clavigera, a lodgepole pine pathogen.</title>
        <authorList>
            <person name="DiGuistini S."/>
            <person name="Wang Y."/>
            <person name="Liao N.Y."/>
            <person name="Taylor G."/>
            <person name="Tanguay P."/>
            <person name="Feau N."/>
            <person name="Henrissat B."/>
            <person name="Chan S.K."/>
            <person name="Hesse-Orce U."/>
            <person name="Alamouti S.M."/>
            <person name="Tsui C.K.M."/>
            <person name="Docking R.T."/>
            <person name="Levasseur A."/>
            <person name="Haridas S."/>
            <person name="Robertson G."/>
            <person name="Birol I."/>
            <person name="Holt R.A."/>
            <person name="Marra M.A."/>
            <person name="Hamelin R.C."/>
            <person name="Hirst M."/>
            <person name="Jones S.J.M."/>
            <person name="Bohlmann J."/>
            <person name="Breuil C."/>
        </authorList>
    </citation>
    <scope>NUCLEOTIDE SEQUENCE [LARGE SCALE GENOMIC DNA]</scope>
    <source>
        <strain evidence="5">kw1407 / UAMH 11150</strain>
    </source>
</reference>
<feature type="compositionally biased region" description="Basic and acidic residues" evidence="3">
    <location>
        <begin position="416"/>
        <end position="425"/>
    </location>
</feature>
<feature type="compositionally biased region" description="Polar residues" evidence="3">
    <location>
        <begin position="321"/>
        <end position="334"/>
    </location>
</feature>
<evidence type="ECO:0000256" key="3">
    <source>
        <dbReference type="SAM" id="MobiDB-lite"/>
    </source>
</evidence>
<feature type="compositionally biased region" description="Pro residues" evidence="3">
    <location>
        <begin position="55"/>
        <end position="64"/>
    </location>
</feature>
<accession>F0XJZ4</accession>
<dbReference type="RefSeq" id="XP_014171482.1">
    <property type="nucleotide sequence ID" value="XM_014316007.1"/>
</dbReference>
<dbReference type="InParanoid" id="F0XJZ4"/>
<feature type="region of interest" description="Disordered" evidence="3">
    <location>
        <begin position="381"/>
        <end position="431"/>
    </location>
</feature>
<feature type="compositionally biased region" description="Polar residues" evidence="3">
    <location>
        <begin position="36"/>
        <end position="50"/>
    </location>
</feature>
<proteinExistence type="predicted"/>
<dbReference type="eggNOG" id="ENOG502QRRG">
    <property type="taxonomic scope" value="Eukaryota"/>
</dbReference>
<feature type="region of interest" description="Disordered" evidence="3">
    <location>
        <begin position="1277"/>
        <end position="1373"/>
    </location>
</feature>
<evidence type="ECO:0000256" key="2">
    <source>
        <dbReference type="SAM" id="Coils"/>
    </source>
</evidence>